<dbReference type="InterPro" id="IPR005147">
    <property type="entry name" value="tRNA_synthase_B5-dom"/>
</dbReference>
<dbReference type="InterPro" id="IPR020825">
    <property type="entry name" value="Phe-tRNA_synthase-like_B3/B4"/>
</dbReference>
<protein>
    <recommendedName>
        <fullName evidence="15">Phenylalanine--tRNA ligase beta subunit</fullName>
        <ecNumber evidence="15">6.1.1.20</ecNumber>
    </recommendedName>
    <alternativeName>
        <fullName evidence="15">Phenylalanyl-tRNA synthetase beta subunit</fullName>
        <shortName evidence="15">PheRS</shortName>
    </alternativeName>
</protein>
<keyword evidence="11 16" id="KW-0694">RNA-binding</keyword>
<dbReference type="SUPFAM" id="SSF54991">
    <property type="entry name" value="Anticodon-binding domain of PheRS"/>
    <property type="match status" value="1"/>
</dbReference>
<dbReference type="SMART" id="SM00874">
    <property type="entry name" value="B5"/>
    <property type="match status" value="1"/>
</dbReference>
<keyword evidence="7 15" id="KW-0479">Metal-binding</keyword>
<evidence type="ECO:0000256" key="8">
    <source>
        <dbReference type="ARBA" id="ARBA00022741"/>
    </source>
</evidence>
<evidence type="ECO:0000256" key="1">
    <source>
        <dbReference type="ARBA" id="ARBA00004496"/>
    </source>
</evidence>
<dbReference type="NCBIfam" id="TIGR00472">
    <property type="entry name" value="pheT_bact"/>
    <property type="match status" value="1"/>
</dbReference>
<evidence type="ECO:0000256" key="13">
    <source>
        <dbReference type="ARBA" id="ARBA00023146"/>
    </source>
</evidence>
<feature type="domain" description="TRNA-binding" evidence="17">
    <location>
        <begin position="42"/>
        <end position="157"/>
    </location>
</feature>
<dbReference type="PANTHER" id="PTHR10947:SF0">
    <property type="entry name" value="PHENYLALANINE--TRNA LIGASE BETA SUBUNIT"/>
    <property type="match status" value="1"/>
</dbReference>
<feature type="binding site" evidence="15">
    <location>
        <position position="465"/>
    </location>
    <ligand>
        <name>Mg(2+)</name>
        <dbReference type="ChEBI" id="CHEBI:18420"/>
        <note>shared with alpha subunit</note>
    </ligand>
</feature>
<dbReference type="InterPro" id="IPR005121">
    <property type="entry name" value="Fdx_antiC-bd"/>
</dbReference>
<dbReference type="GO" id="GO:0004826">
    <property type="term" value="F:phenylalanine-tRNA ligase activity"/>
    <property type="evidence" value="ECO:0007669"/>
    <property type="project" value="UniProtKB-EC"/>
</dbReference>
<gene>
    <name evidence="15 20" type="primary">pheT</name>
    <name evidence="20" type="ORF">ACFP1Z_23890</name>
</gene>
<comment type="cofactor">
    <cofactor evidence="15">
        <name>Mg(2+)</name>
        <dbReference type="ChEBI" id="CHEBI:18420"/>
    </cofactor>
    <text evidence="15">Binds 2 magnesium ions per tetramer.</text>
</comment>
<dbReference type="Pfam" id="PF03147">
    <property type="entry name" value="FDX-ACB"/>
    <property type="match status" value="1"/>
</dbReference>
<keyword evidence="9 15" id="KW-0067">ATP-binding</keyword>
<dbReference type="SUPFAM" id="SSF55681">
    <property type="entry name" value="Class II aaRS and biotin synthetases"/>
    <property type="match status" value="1"/>
</dbReference>
<dbReference type="InterPro" id="IPR033714">
    <property type="entry name" value="tRNA_bind_bactPheRS"/>
</dbReference>
<dbReference type="SMART" id="SM00896">
    <property type="entry name" value="FDX-ACB"/>
    <property type="match status" value="1"/>
</dbReference>
<evidence type="ECO:0000256" key="14">
    <source>
        <dbReference type="ARBA" id="ARBA00049255"/>
    </source>
</evidence>
<dbReference type="InterPro" id="IPR012340">
    <property type="entry name" value="NA-bd_OB-fold"/>
</dbReference>
<comment type="catalytic activity">
    <reaction evidence="14 15">
        <text>tRNA(Phe) + L-phenylalanine + ATP = L-phenylalanyl-tRNA(Phe) + AMP + diphosphate + H(+)</text>
        <dbReference type="Rhea" id="RHEA:19413"/>
        <dbReference type="Rhea" id="RHEA-COMP:9668"/>
        <dbReference type="Rhea" id="RHEA-COMP:9699"/>
        <dbReference type="ChEBI" id="CHEBI:15378"/>
        <dbReference type="ChEBI" id="CHEBI:30616"/>
        <dbReference type="ChEBI" id="CHEBI:33019"/>
        <dbReference type="ChEBI" id="CHEBI:58095"/>
        <dbReference type="ChEBI" id="CHEBI:78442"/>
        <dbReference type="ChEBI" id="CHEBI:78531"/>
        <dbReference type="ChEBI" id="CHEBI:456215"/>
        <dbReference type="EC" id="6.1.1.20"/>
    </reaction>
</comment>
<comment type="subunit">
    <text evidence="3 15">Tetramer of two alpha and two beta subunits.</text>
</comment>
<dbReference type="PANTHER" id="PTHR10947">
    <property type="entry name" value="PHENYLALANYL-TRNA SYNTHETASE BETA CHAIN AND LEUCINE-RICH REPEAT-CONTAINING PROTEIN 47"/>
    <property type="match status" value="1"/>
</dbReference>
<evidence type="ECO:0000256" key="6">
    <source>
        <dbReference type="ARBA" id="ARBA00022598"/>
    </source>
</evidence>
<evidence type="ECO:0000259" key="19">
    <source>
        <dbReference type="PROSITE" id="PS51483"/>
    </source>
</evidence>
<name>A0ABW0Z309_9ACTN</name>
<dbReference type="SUPFAM" id="SSF46955">
    <property type="entry name" value="Putative DNA-binding domain"/>
    <property type="match status" value="1"/>
</dbReference>
<dbReference type="PROSITE" id="PS50886">
    <property type="entry name" value="TRBD"/>
    <property type="match status" value="1"/>
</dbReference>
<keyword evidence="13 15" id="KW-0030">Aminoacyl-tRNA synthetase</keyword>
<evidence type="ECO:0000256" key="16">
    <source>
        <dbReference type="PROSITE-ProRule" id="PRU00209"/>
    </source>
</evidence>
<dbReference type="PROSITE" id="PS51483">
    <property type="entry name" value="B5"/>
    <property type="match status" value="1"/>
</dbReference>
<dbReference type="InterPro" id="IPR009061">
    <property type="entry name" value="DNA-bd_dom_put_sf"/>
</dbReference>
<reference evidence="21" key="1">
    <citation type="journal article" date="2019" name="Int. J. Syst. Evol. Microbiol.">
        <title>The Global Catalogue of Microorganisms (GCM) 10K type strain sequencing project: providing services to taxonomists for standard genome sequencing and annotation.</title>
        <authorList>
            <consortium name="The Broad Institute Genomics Platform"/>
            <consortium name="The Broad Institute Genome Sequencing Center for Infectious Disease"/>
            <person name="Wu L."/>
            <person name="Ma J."/>
        </authorList>
    </citation>
    <scope>NUCLEOTIDE SEQUENCE [LARGE SCALE GENOMIC DNA]</scope>
    <source>
        <strain evidence="21">CGMCC 4.7304</strain>
    </source>
</reference>
<dbReference type="Gene3D" id="3.30.56.10">
    <property type="match status" value="2"/>
</dbReference>
<dbReference type="InterPro" id="IPR002547">
    <property type="entry name" value="tRNA-bd_dom"/>
</dbReference>
<feature type="domain" description="B5" evidence="19">
    <location>
        <begin position="413"/>
        <end position="487"/>
    </location>
</feature>
<dbReference type="Pfam" id="PF03484">
    <property type="entry name" value="B5"/>
    <property type="match status" value="1"/>
</dbReference>
<dbReference type="Gene3D" id="2.40.50.140">
    <property type="entry name" value="Nucleic acid-binding proteins"/>
    <property type="match status" value="1"/>
</dbReference>
<dbReference type="Pfam" id="PF17759">
    <property type="entry name" value="tRNA_synthFbeta"/>
    <property type="match status" value="1"/>
</dbReference>
<dbReference type="Gene3D" id="3.30.930.10">
    <property type="entry name" value="Bira Bifunctional Protein, Domain 2"/>
    <property type="match status" value="1"/>
</dbReference>
<evidence type="ECO:0000313" key="20">
    <source>
        <dbReference type="EMBL" id="MFC5723216.1"/>
    </source>
</evidence>
<dbReference type="SMART" id="SM00873">
    <property type="entry name" value="B3_4"/>
    <property type="match status" value="1"/>
</dbReference>
<feature type="binding site" evidence="15">
    <location>
        <position position="475"/>
    </location>
    <ligand>
        <name>Mg(2+)</name>
        <dbReference type="ChEBI" id="CHEBI:18420"/>
        <note>shared with alpha subunit</note>
    </ligand>
</feature>
<feature type="binding site" evidence="15">
    <location>
        <position position="471"/>
    </location>
    <ligand>
        <name>Mg(2+)</name>
        <dbReference type="ChEBI" id="CHEBI:18420"/>
        <note>shared with alpha subunit</note>
    </ligand>
</feature>
<comment type="similarity">
    <text evidence="2 15">Belongs to the phenylalanyl-tRNA synthetase beta subunit family. Type 1 subfamily.</text>
</comment>
<proteinExistence type="inferred from homology"/>
<evidence type="ECO:0000256" key="9">
    <source>
        <dbReference type="ARBA" id="ARBA00022840"/>
    </source>
</evidence>
<keyword evidence="21" id="KW-1185">Reference proteome</keyword>
<dbReference type="SUPFAM" id="SSF56037">
    <property type="entry name" value="PheT/TilS domain"/>
    <property type="match status" value="1"/>
</dbReference>
<dbReference type="Gene3D" id="3.50.40.10">
    <property type="entry name" value="Phenylalanyl-trna Synthetase, Chain B, domain 3"/>
    <property type="match status" value="1"/>
</dbReference>
<dbReference type="EC" id="6.1.1.20" evidence="15"/>
<keyword evidence="6 15" id="KW-0436">Ligase</keyword>
<dbReference type="Proteomes" id="UP001596083">
    <property type="component" value="Unassembled WGS sequence"/>
</dbReference>
<evidence type="ECO:0000256" key="5">
    <source>
        <dbReference type="ARBA" id="ARBA00022555"/>
    </source>
</evidence>
<dbReference type="InterPro" id="IPR041616">
    <property type="entry name" value="PheRS_beta_core"/>
</dbReference>
<evidence type="ECO:0000256" key="2">
    <source>
        <dbReference type="ARBA" id="ARBA00008653"/>
    </source>
</evidence>
<dbReference type="HAMAP" id="MF_00283">
    <property type="entry name" value="Phe_tRNA_synth_beta1"/>
    <property type="match status" value="1"/>
</dbReference>
<evidence type="ECO:0000256" key="15">
    <source>
        <dbReference type="HAMAP-Rule" id="MF_00283"/>
    </source>
</evidence>
<organism evidence="20 21">
    <name type="scientific">Streptomyces gamaensis</name>
    <dbReference type="NCBI Taxonomy" id="1763542"/>
    <lineage>
        <taxon>Bacteria</taxon>
        <taxon>Bacillati</taxon>
        <taxon>Actinomycetota</taxon>
        <taxon>Actinomycetes</taxon>
        <taxon>Kitasatosporales</taxon>
        <taxon>Streptomycetaceae</taxon>
        <taxon>Streptomyces</taxon>
    </lineage>
</organism>
<keyword evidence="4 15" id="KW-0963">Cytoplasm</keyword>
<dbReference type="InterPro" id="IPR005146">
    <property type="entry name" value="B3/B4_tRNA-bd"/>
</dbReference>
<keyword evidence="8 15" id="KW-0547">Nucleotide-binding</keyword>
<sequence length="836" mass="88498">MRAPLSWLREYVDLPAGETGRDVQAKLVAAGLEVERVEQLGAELTGPLVVGKVLTIEELEGFKKPIRFCTVDVAGANGTGEPQEIICGARNFAVGDKVVVALPGAVLPGDFRIAERKTYGRMSRGMICSGDELGMGDDGSHGIIVLPPEHEVGTDAMELLELVDEVLDIAVTPDRGYCLSMRGIAREAATAYGLPLRDPALLDVPAPNASGYPVKVADPAGCDRFTARTVTGLNPEARSPIWLQRRLQKAGMRPISLAVDVTNYVMLELGQPLHAYDRARLDGPIGVRRAQPGEKLTTLDGAKRVLDAEDLVITDSSGPIGLAGVMGGADTEIADHAAGRGSTEVVIESAHFDPVPIARTARRHKLSTEASKRFERGVDPQAASAAAQRTVDLLVLLAGGTAEAGVTEVATPGAPRTIAMAADHPDRVAGVDYGRETVVRRLQQVGCDVYGQDELIVTVPSWRPDLTDPNDLAEEVVRLEGYENLPATLPQPPAGRGLTERQRLHRRVGRALAGAGYVEALNYPFLGEGVFDQLGLEADDARRTVVRLINPLADTEPALRTTLLPGLFAALRRNDGRGEHDLALFETGLVFLPTGSEPAAARLPIDRRPTDEEIAGLNAALPSQPRHAAVVLAGAREQAGWWGKGRPATWADAVEAARTVAAAAGAELIVRQDQRAPFHPGRCAALLVVIDGQEVFVGNAGELHPRAVKALGLPERTCAMEIDLDRLEQAGAGVVEAPHVSAFPVATQDVALVVDGSVAAADVEAALRDGAGELLESLRLFDVFTGEQLGEGRKSLAYALRFRASDRTLTAEEAGAARDAAVAAAVERTGAVLRGA</sequence>
<evidence type="ECO:0000256" key="3">
    <source>
        <dbReference type="ARBA" id="ARBA00011209"/>
    </source>
</evidence>
<evidence type="ECO:0000256" key="7">
    <source>
        <dbReference type="ARBA" id="ARBA00022723"/>
    </source>
</evidence>
<dbReference type="InterPro" id="IPR004532">
    <property type="entry name" value="Phe-tRNA-ligase_IIc_bsu_bact"/>
</dbReference>
<evidence type="ECO:0000256" key="4">
    <source>
        <dbReference type="ARBA" id="ARBA00022490"/>
    </source>
</evidence>
<evidence type="ECO:0000256" key="10">
    <source>
        <dbReference type="ARBA" id="ARBA00022842"/>
    </source>
</evidence>
<dbReference type="InterPro" id="IPR045060">
    <property type="entry name" value="Phe-tRNA-ligase_IIc_bsu"/>
</dbReference>
<dbReference type="RefSeq" id="WP_390319281.1">
    <property type="nucleotide sequence ID" value="NZ_JBHSPB010000016.1"/>
</dbReference>
<comment type="caution">
    <text evidence="20">The sequence shown here is derived from an EMBL/GenBank/DDBJ whole genome shotgun (WGS) entry which is preliminary data.</text>
</comment>
<dbReference type="CDD" id="cd00769">
    <property type="entry name" value="PheRS_beta_core"/>
    <property type="match status" value="1"/>
</dbReference>
<evidence type="ECO:0000259" key="18">
    <source>
        <dbReference type="PROSITE" id="PS51447"/>
    </source>
</evidence>
<dbReference type="Pfam" id="PF01588">
    <property type="entry name" value="tRNA_bind"/>
    <property type="match status" value="1"/>
</dbReference>
<evidence type="ECO:0000256" key="12">
    <source>
        <dbReference type="ARBA" id="ARBA00022917"/>
    </source>
</evidence>
<evidence type="ECO:0000313" key="21">
    <source>
        <dbReference type="Proteomes" id="UP001596083"/>
    </source>
</evidence>
<dbReference type="InterPro" id="IPR045864">
    <property type="entry name" value="aa-tRNA-synth_II/BPL/LPL"/>
</dbReference>
<dbReference type="PROSITE" id="PS51447">
    <property type="entry name" value="FDX_ACB"/>
    <property type="match status" value="1"/>
</dbReference>
<dbReference type="CDD" id="cd02796">
    <property type="entry name" value="tRNA_bind_bactPheRS"/>
    <property type="match status" value="1"/>
</dbReference>
<feature type="domain" description="FDX-ACB" evidence="18">
    <location>
        <begin position="741"/>
        <end position="834"/>
    </location>
</feature>
<evidence type="ECO:0000259" key="17">
    <source>
        <dbReference type="PROSITE" id="PS50886"/>
    </source>
</evidence>
<keyword evidence="5 16" id="KW-0820">tRNA-binding</keyword>
<dbReference type="EMBL" id="JBHSPB010000016">
    <property type="protein sequence ID" value="MFC5723216.1"/>
    <property type="molecule type" value="Genomic_DNA"/>
</dbReference>
<dbReference type="SUPFAM" id="SSF50249">
    <property type="entry name" value="Nucleic acid-binding proteins"/>
    <property type="match status" value="1"/>
</dbReference>
<dbReference type="Pfam" id="PF03483">
    <property type="entry name" value="B3_4"/>
    <property type="match status" value="1"/>
</dbReference>
<keyword evidence="12 15" id="KW-0648">Protein biosynthesis</keyword>
<evidence type="ECO:0000256" key="11">
    <source>
        <dbReference type="ARBA" id="ARBA00022884"/>
    </source>
</evidence>
<accession>A0ABW0Z309</accession>
<keyword evidence="10 15" id="KW-0460">Magnesium</keyword>
<comment type="subcellular location">
    <subcellularLocation>
        <location evidence="1 15">Cytoplasm</location>
    </subcellularLocation>
</comment>
<dbReference type="InterPro" id="IPR036690">
    <property type="entry name" value="Fdx_antiC-bd_sf"/>
</dbReference>
<feature type="binding site" evidence="15">
    <location>
        <position position="474"/>
    </location>
    <ligand>
        <name>Mg(2+)</name>
        <dbReference type="ChEBI" id="CHEBI:18420"/>
        <note>shared with alpha subunit</note>
    </ligand>
</feature>
<dbReference type="Gene3D" id="3.30.70.380">
    <property type="entry name" value="Ferrodoxin-fold anticodon-binding domain"/>
    <property type="match status" value="1"/>
</dbReference>